<keyword evidence="3" id="KW-1185">Reference proteome</keyword>
<keyword evidence="1" id="KW-0812">Transmembrane</keyword>
<reference evidence="2 3" key="1">
    <citation type="journal article" date="2009" name="PLoS Genet.">
        <title>Alliance of proteomics and genomics to unravel the specificities of Sahara bacterium Deinococcus deserti.</title>
        <authorList>
            <person name="de Groot A."/>
            <person name="Dulermo R."/>
            <person name="Ortet P."/>
            <person name="Blanchard L."/>
            <person name="Guerin P."/>
            <person name="Fernandez B."/>
            <person name="Vacherie B."/>
            <person name="Dossat C."/>
            <person name="Jolivet E."/>
            <person name="Siguier P."/>
            <person name="Chandler M."/>
            <person name="Barakat M."/>
            <person name="Dedieu A."/>
            <person name="Barbe V."/>
            <person name="Heulin T."/>
            <person name="Sommer S."/>
            <person name="Achouak W."/>
            <person name="Armengaud J."/>
        </authorList>
    </citation>
    <scope>NUCLEOTIDE SEQUENCE [LARGE SCALE GENOMIC DNA]</scope>
    <source>
        <strain evidence="3">DSM 17065 / CIP 109153 / LMG 22923 / VCD115</strain>
    </source>
</reference>
<feature type="transmembrane region" description="Helical" evidence="1">
    <location>
        <begin position="14"/>
        <end position="36"/>
    </location>
</feature>
<proteinExistence type="predicted"/>
<organism evidence="2 3">
    <name type="scientific">Deinococcus deserti (strain DSM 17065 / CIP 109153 / LMG 22923 / VCD115)</name>
    <dbReference type="NCBI Taxonomy" id="546414"/>
    <lineage>
        <taxon>Bacteria</taxon>
        <taxon>Thermotogati</taxon>
        <taxon>Deinococcota</taxon>
        <taxon>Deinococci</taxon>
        <taxon>Deinococcales</taxon>
        <taxon>Deinococcaceae</taxon>
        <taxon>Deinococcus</taxon>
    </lineage>
</organism>
<dbReference type="EMBL" id="CP001114">
    <property type="protein sequence ID" value="ACO46701.1"/>
    <property type="molecule type" value="Genomic_DNA"/>
</dbReference>
<evidence type="ECO:0000313" key="3">
    <source>
        <dbReference type="Proteomes" id="UP000002208"/>
    </source>
</evidence>
<evidence type="ECO:0000313" key="2">
    <source>
        <dbReference type="EMBL" id="ACO46701.1"/>
    </source>
</evidence>
<dbReference type="PaxDb" id="546414-Deide_17300"/>
<protein>
    <submittedName>
        <fullName evidence="2">Uncharacterized protein</fullName>
    </submittedName>
</protein>
<dbReference type="AlphaFoldDB" id="C1CWY4"/>
<dbReference type="KEGG" id="ddr:Deide_17300"/>
<accession>C1CWY4</accession>
<keyword evidence="1" id="KW-1133">Transmembrane helix</keyword>
<evidence type="ECO:0000256" key="1">
    <source>
        <dbReference type="SAM" id="Phobius"/>
    </source>
</evidence>
<feature type="transmembrane region" description="Helical" evidence="1">
    <location>
        <begin position="48"/>
        <end position="72"/>
    </location>
</feature>
<gene>
    <name evidence="2" type="ordered locus">Deide_17300</name>
</gene>
<dbReference type="RefSeq" id="WP_012693823.1">
    <property type="nucleotide sequence ID" value="NC_012526.1"/>
</dbReference>
<dbReference type="STRING" id="546414.Deide_17300"/>
<sequence length="75" mass="8437">MSSPIEETLTAQLPFWYCLVAAVTTGGLCLFLWNWADQRIKVLKLQAFMLFPIALLASSMFFLSLGEVLWGIRAP</sequence>
<name>C1CWY4_DEIDV</name>
<dbReference type="HOGENOM" id="CLU_2665034_0_0_0"/>
<dbReference type="Proteomes" id="UP000002208">
    <property type="component" value="Chromosome"/>
</dbReference>
<keyword evidence="1" id="KW-0472">Membrane</keyword>